<evidence type="ECO:0000313" key="3">
    <source>
        <dbReference type="Proteomes" id="UP000261174"/>
    </source>
</evidence>
<evidence type="ECO:0000259" key="1">
    <source>
        <dbReference type="Pfam" id="PF12680"/>
    </source>
</evidence>
<dbReference type="Proteomes" id="UP000261174">
    <property type="component" value="Unassembled WGS sequence"/>
</dbReference>
<proteinExistence type="predicted"/>
<dbReference type="OrthoDB" id="6657864at2"/>
<keyword evidence="3" id="KW-1185">Reference proteome</keyword>
<dbReference type="InterPro" id="IPR037401">
    <property type="entry name" value="SnoaL-like"/>
</dbReference>
<reference evidence="2 3" key="1">
    <citation type="submission" date="2018-08" db="EMBL/GenBank/DDBJ databases">
        <title>Chitinophaga sp. K20C18050901, a novel bacterium isolated from forest soil.</title>
        <authorList>
            <person name="Wang C."/>
        </authorList>
    </citation>
    <scope>NUCLEOTIDE SEQUENCE [LARGE SCALE GENOMIC DNA]</scope>
    <source>
        <strain evidence="2 3">K20C18050901</strain>
    </source>
</reference>
<comment type="caution">
    <text evidence="2">The sequence shown here is derived from an EMBL/GenBank/DDBJ whole genome shotgun (WGS) entry which is preliminary data.</text>
</comment>
<name>A0A3E1NSN5_9BACT</name>
<dbReference type="Pfam" id="PF12680">
    <property type="entry name" value="SnoaL_2"/>
    <property type="match status" value="1"/>
</dbReference>
<dbReference type="InterPro" id="IPR032710">
    <property type="entry name" value="NTF2-like_dom_sf"/>
</dbReference>
<feature type="domain" description="SnoaL-like" evidence="1">
    <location>
        <begin position="9"/>
        <end position="115"/>
    </location>
</feature>
<dbReference type="AlphaFoldDB" id="A0A3E1NSN5"/>
<protein>
    <recommendedName>
        <fullName evidence="1">SnoaL-like domain-containing protein</fullName>
    </recommendedName>
</protein>
<evidence type="ECO:0000313" key="2">
    <source>
        <dbReference type="EMBL" id="RFM30854.1"/>
    </source>
</evidence>
<dbReference type="RefSeq" id="WP_116857400.1">
    <property type="nucleotide sequence ID" value="NZ_QTJV01000018.1"/>
</dbReference>
<dbReference type="EMBL" id="QTJV01000018">
    <property type="protein sequence ID" value="RFM30854.1"/>
    <property type="molecule type" value="Genomic_DNA"/>
</dbReference>
<dbReference type="Gene3D" id="3.10.450.50">
    <property type="match status" value="1"/>
</dbReference>
<dbReference type="SUPFAM" id="SSF54427">
    <property type="entry name" value="NTF2-like"/>
    <property type="match status" value="1"/>
</dbReference>
<organism evidence="2 3">
    <name type="scientific">Chitinophaga silvisoli</name>
    <dbReference type="NCBI Taxonomy" id="2291814"/>
    <lineage>
        <taxon>Bacteria</taxon>
        <taxon>Pseudomonadati</taxon>
        <taxon>Bacteroidota</taxon>
        <taxon>Chitinophagia</taxon>
        <taxon>Chitinophagales</taxon>
        <taxon>Chitinophagaceae</taxon>
        <taxon>Chitinophaga</taxon>
    </lineage>
</organism>
<sequence length="130" mass="14901">METRNIINNYLQALIARNLHVMQSLFADEVDWYIPGNQAVAPWLGRRKTKAEVIDFFRLLWKETIPIAAEIDHIFIDGKKAVIAGDFKTGMLRTDKICDSLFFVRITVENGCIVKYHLLEDSYAVVQALS</sequence>
<accession>A0A3E1NSN5</accession>
<gene>
    <name evidence="2" type="ORF">DXN04_31455</name>
</gene>